<dbReference type="Proteomes" id="UP000824192">
    <property type="component" value="Unassembled WGS sequence"/>
</dbReference>
<dbReference type="InterPro" id="IPR003148">
    <property type="entry name" value="RCK_N"/>
</dbReference>
<dbReference type="AlphaFoldDB" id="A0A9D1UNK7"/>
<dbReference type="Gene3D" id="3.30.70.1450">
    <property type="entry name" value="Regulator of K+ conductance, C-terminal domain"/>
    <property type="match status" value="1"/>
</dbReference>
<dbReference type="EMBL" id="DXGA01000166">
    <property type="protein sequence ID" value="HIW94439.1"/>
    <property type="molecule type" value="Genomic_DNA"/>
</dbReference>
<dbReference type="SUPFAM" id="SSF51735">
    <property type="entry name" value="NAD(P)-binding Rossmann-fold domains"/>
    <property type="match status" value="1"/>
</dbReference>
<dbReference type="Gene3D" id="3.40.50.720">
    <property type="entry name" value="NAD(P)-binding Rossmann-like Domain"/>
    <property type="match status" value="1"/>
</dbReference>
<evidence type="ECO:0000313" key="2">
    <source>
        <dbReference type="EMBL" id="HIW94439.1"/>
    </source>
</evidence>
<dbReference type="PANTHER" id="PTHR43833:SF7">
    <property type="entry name" value="KTR SYSTEM POTASSIUM UPTAKE PROTEIN C"/>
    <property type="match status" value="1"/>
</dbReference>
<accession>A0A9D1UNK7</accession>
<protein>
    <submittedName>
        <fullName evidence="2">TrkA family potassium uptake protein</fullName>
    </submittedName>
</protein>
<dbReference type="SUPFAM" id="SSF116726">
    <property type="entry name" value="TrkA C-terminal domain-like"/>
    <property type="match status" value="1"/>
</dbReference>
<dbReference type="InterPro" id="IPR050721">
    <property type="entry name" value="Trk_Ktr_HKT_K-transport"/>
</dbReference>
<dbReference type="Pfam" id="PF02080">
    <property type="entry name" value="TrkA_C"/>
    <property type="match status" value="1"/>
</dbReference>
<dbReference type="GO" id="GO:0006813">
    <property type="term" value="P:potassium ion transport"/>
    <property type="evidence" value="ECO:0007669"/>
    <property type="project" value="InterPro"/>
</dbReference>
<organism evidence="2 3">
    <name type="scientific">Candidatus Flavonifractor merdipullorum</name>
    <dbReference type="NCBI Taxonomy" id="2838590"/>
    <lineage>
        <taxon>Bacteria</taxon>
        <taxon>Bacillati</taxon>
        <taxon>Bacillota</taxon>
        <taxon>Clostridia</taxon>
        <taxon>Eubacteriales</taxon>
        <taxon>Oscillospiraceae</taxon>
        <taxon>Flavonifractor</taxon>
    </lineage>
</organism>
<dbReference type="InterPro" id="IPR036291">
    <property type="entry name" value="NAD(P)-bd_dom_sf"/>
</dbReference>
<evidence type="ECO:0000259" key="1">
    <source>
        <dbReference type="PROSITE" id="PS51202"/>
    </source>
</evidence>
<gene>
    <name evidence="2" type="ORF">H9868_07865</name>
</gene>
<proteinExistence type="predicted"/>
<dbReference type="PROSITE" id="PS51202">
    <property type="entry name" value="RCK_C"/>
    <property type="match status" value="1"/>
</dbReference>
<dbReference type="InterPro" id="IPR036721">
    <property type="entry name" value="RCK_C_sf"/>
</dbReference>
<evidence type="ECO:0000313" key="3">
    <source>
        <dbReference type="Proteomes" id="UP000824192"/>
    </source>
</evidence>
<dbReference type="GO" id="GO:0008324">
    <property type="term" value="F:monoatomic cation transmembrane transporter activity"/>
    <property type="evidence" value="ECO:0007669"/>
    <property type="project" value="InterPro"/>
</dbReference>
<comment type="caution">
    <text evidence="2">The sequence shown here is derived from an EMBL/GenBank/DDBJ whole genome shotgun (WGS) entry which is preliminary data.</text>
</comment>
<dbReference type="PANTHER" id="PTHR43833">
    <property type="entry name" value="POTASSIUM CHANNEL PROTEIN 2-RELATED-RELATED"/>
    <property type="match status" value="1"/>
</dbReference>
<sequence>MFGKSQSNNMTYGIVGIGRFGFALSQELATSGAELIVLDRDENKVREMREITENAYVVRSLDKKSLEETGIQNCDVAVVCISEQMDTSILTTLNLVALGIPKVIAKAASAEHGIILAKLGAEVVYPERDMAIRLASRLETARDLDIIQLSEKINITKMQAPDQIVGKTVAAANLRGRFGLNIIAIEHDGLVIDSIHPDYVFRKADSLFLVGRKDGLLKMDQWAVSHK</sequence>
<dbReference type="InterPro" id="IPR006037">
    <property type="entry name" value="RCK_C"/>
</dbReference>
<reference evidence="2" key="1">
    <citation type="journal article" date="2021" name="PeerJ">
        <title>Extensive microbial diversity within the chicken gut microbiome revealed by metagenomics and culture.</title>
        <authorList>
            <person name="Gilroy R."/>
            <person name="Ravi A."/>
            <person name="Getino M."/>
            <person name="Pursley I."/>
            <person name="Horton D.L."/>
            <person name="Alikhan N.F."/>
            <person name="Baker D."/>
            <person name="Gharbi K."/>
            <person name="Hall N."/>
            <person name="Watson M."/>
            <person name="Adriaenssens E.M."/>
            <person name="Foster-Nyarko E."/>
            <person name="Jarju S."/>
            <person name="Secka A."/>
            <person name="Antonio M."/>
            <person name="Oren A."/>
            <person name="Chaudhuri R.R."/>
            <person name="La Ragione R."/>
            <person name="Hildebrand F."/>
            <person name="Pallen M.J."/>
        </authorList>
    </citation>
    <scope>NUCLEOTIDE SEQUENCE</scope>
    <source>
        <strain evidence="2">ChiGjej6B6-1540</strain>
    </source>
</reference>
<feature type="domain" description="RCK C-terminal" evidence="1">
    <location>
        <begin position="142"/>
        <end position="225"/>
    </location>
</feature>
<reference evidence="2" key="2">
    <citation type="submission" date="2021-04" db="EMBL/GenBank/DDBJ databases">
        <authorList>
            <person name="Gilroy R."/>
        </authorList>
    </citation>
    <scope>NUCLEOTIDE SEQUENCE</scope>
    <source>
        <strain evidence="2">ChiGjej6B6-1540</strain>
    </source>
</reference>
<dbReference type="Pfam" id="PF02254">
    <property type="entry name" value="TrkA_N"/>
    <property type="match status" value="1"/>
</dbReference>
<name>A0A9D1UNK7_9FIRM</name>